<name>A0A8H4ZL40_9HYPO</name>
<evidence type="ECO:0000313" key="1">
    <source>
        <dbReference type="EMBL" id="KAF5248848.1"/>
    </source>
</evidence>
<protein>
    <submittedName>
        <fullName evidence="1">Uncharacterized protein</fullName>
    </submittedName>
</protein>
<dbReference type="AlphaFoldDB" id="A0A8H4ZL40"/>
<comment type="caution">
    <text evidence="1">The sequence shown here is derived from an EMBL/GenBank/DDBJ whole genome shotgun (WGS) entry which is preliminary data.</text>
</comment>
<reference evidence="1 2" key="1">
    <citation type="journal article" date="2020" name="BMC Genomics">
        <title>Correction to: Identification and distribution of gene clusters required for synthesis of sphingolipid metabolism inhibitors in diverse species of the filamentous fungus Fusarium.</title>
        <authorList>
            <person name="Kim H.S."/>
            <person name="Lohmar J.M."/>
            <person name="Busman M."/>
            <person name="Brown D.W."/>
            <person name="Naumann T.A."/>
            <person name="Divon H.H."/>
            <person name="Lysoe E."/>
            <person name="Uhlig S."/>
            <person name="Proctor R.H."/>
        </authorList>
    </citation>
    <scope>NUCLEOTIDE SEQUENCE [LARGE SCALE GENOMIC DNA]</scope>
    <source>
        <strain evidence="1 2">NRRL 25214</strain>
    </source>
</reference>
<proteinExistence type="predicted"/>
<gene>
    <name evidence="1" type="ORF">FANTH_5651</name>
</gene>
<organism evidence="1 2">
    <name type="scientific">Fusarium anthophilum</name>
    <dbReference type="NCBI Taxonomy" id="48485"/>
    <lineage>
        <taxon>Eukaryota</taxon>
        <taxon>Fungi</taxon>
        <taxon>Dikarya</taxon>
        <taxon>Ascomycota</taxon>
        <taxon>Pezizomycotina</taxon>
        <taxon>Sordariomycetes</taxon>
        <taxon>Hypocreomycetidae</taxon>
        <taxon>Hypocreales</taxon>
        <taxon>Nectriaceae</taxon>
        <taxon>Fusarium</taxon>
        <taxon>Fusarium fujikuroi species complex</taxon>
    </lineage>
</organism>
<accession>A0A8H4ZL40</accession>
<keyword evidence="2" id="KW-1185">Reference proteome</keyword>
<sequence length="157" mass="18565">MANLRNPEIINFLRTSRLYRWRTNVIFGVMWYTDGHRWWSSVTSSEMVTLEIIWGENRLRNFDLRDFDNAIIAEGQYIAKFISDTCFSVMDFLDILYEEEEEERVAEWNRLVRYVRQAAGVPPSGYRTILSSKCNILITLIEESRKPRTSILGDEKV</sequence>
<dbReference type="EMBL" id="JABEVY010000125">
    <property type="protein sequence ID" value="KAF5248848.1"/>
    <property type="molecule type" value="Genomic_DNA"/>
</dbReference>
<evidence type="ECO:0000313" key="2">
    <source>
        <dbReference type="Proteomes" id="UP000573603"/>
    </source>
</evidence>
<dbReference type="Proteomes" id="UP000573603">
    <property type="component" value="Unassembled WGS sequence"/>
</dbReference>